<evidence type="ECO:0000313" key="8">
    <source>
        <dbReference type="Proteomes" id="UP000530660"/>
    </source>
</evidence>
<evidence type="ECO:0000256" key="5">
    <source>
        <dbReference type="ARBA" id="ARBA00023315"/>
    </source>
</evidence>
<dbReference type="PANTHER" id="PTHR10993">
    <property type="entry name" value="OCTANOYLTRANSFERASE"/>
    <property type="match status" value="1"/>
</dbReference>
<dbReference type="NCBIfam" id="TIGR00214">
    <property type="entry name" value="lipB"/>
    <property type="match status" value="1"/>
</dbReference>
<dbReference type="HAMAP" id="MF_00013">
    <property type="entry name" value="LipB"/>
    <property type="match status" value="1"/>
</dbReference>
<evidence type="ECO:0000256" key="3">
    <source>
        <dbReference type="ARBA" id="ARBA00012334"/>
    </source>
</evidence>
<dbReference type="InterPro" id="IPR004143">
    <property type="entry name" value="BPL_LPL_catalytic"/>
</dbReference>
<evidence type="ECO:0000313" key="7">
    <source>
        <dbReference type="EMBL" id="KAF6001737.1"/>
    </source>
</evidence>
<dbReference type="SUPFAM" id="SSF55681">
    <property type="entry name" value="Class II aaRS and biotin synthetases"/>
    <property type="match status" value="1"/>
</dbReference>
<dbReference type="AlphaFoldDB" id="A0A7J7IGV0"/>
<dbReference type="UniPathway" id="UPA00538">
    <property type="reaction ID" value="UER00592"/>
</dbReference>
<dbReference type="EC" id="2.3.1.181" evidence="3"/>
<comment type="caution">
    <text evidence="7">The sequence shown here is derived from an EMBL/GenBank/DDBJ whole genome shotgun (WGS) entry which is preliminary data.</text>
</comment>
<dbReference type="OrthoDB" id="19908at2759"/>
<proteinExistence type="inferred from homology"/>
<organism evidence="7 8">
    <name type="scientific">Cyanidiococcus yangmingshanensis</name>
    <dbReference type="NCBI Taxonomy" id="2690220"/>
    <lineage>
        <taxon>Eukaryota</taxon>
        <taxon>Rhodophyta</taxon>
        <taxon>Bangiophyceae</taxon>
        <taxon>Cyanidiales</taxon>
        <taxon>Cyanidiaceae</taxon>
        <taxon>Cyanidiococcus</taxon>
    </lineage>
</organism>
<accession>A0A7J7IGV0</accession>
<protein>
    <recommendedName>
        <fullName evidence="3">lipoyl(octanoyl) transferase</fullName>
        <ecNumber evidence="3">2.3.1.181</ecNumber>
    </recommendedName>
</protein>
<keyword evidence="8" id="KW-1185">Reference proteome</keyword>
<dbReference type="Gene3D" id="3.30.930.10">
    <property type="entry name" value="Bira Bifunctional Protein, Domain 2"/>
    <property type="match status" value="1"/>
</dbReference>
<evidence type="ECO:0000256" key="1">
    <source>
        <dbReference type="ARBA" id="ARBA00004821"/>
    </source>
</evidence>
<dbReference type="Pfam" id="PF21948">
    <property type="entry name" value="LplA-B_cat"/>
    <property type="match status" value="1"/>
</dbReference>
<dbReference type="PANTHER" id="PTHR10993:SF7">
    <property type="entry name" value="LIPOYLTRANSFERASE 2, MITOCHONDRIAL-RELATED"/>
    <property type="match status" value="1"/>
</dbReference>
<dbReference type="GO" id="GO:0033819">
    <property type="term" value="F:lipoyl(octanoyl) transferase activity"/>
    <property type="evidence" value="ECO:0007669"/>
    <property type="project" value="UniProtKB-EC"/>
</dbReference>
<reference evidence="7 8" key="1">
    <citation type="journal article" date="2020" name="J. Phycol.">
        <title>Comparative genome analysis reveals Cyanidiococcus gen. nov., a new extremophilic red algal genus sister to Cyanidioschyzon (Cyanidioschyzonaceae, Rhodophyta).</title>
        <authorList>
            <person name="Liu S.-L."/>
            <person name="Chiang Y.-R."/>
            <person name="Yoon H.S."/>
            <person name="Fu H.-Y."/>
        </authorList>
    </citation>
    <scope>NUCLEOTIDE SEQUENCE [LARGE SCALE GENOMIC DNA]</scope>
    <source>
        <strain evidence="7 8">THAL066</strain>
    </source>
</reference>
<dbReference type="GO" id="GO:0009249">
    <property type="term" value="P:protein lipoylation"/>
    <property type="evidence" value="ECO:0007669"/>
    <property type="project" value="InterPro"/>
</dbReference>
<dbReference type="PROSITE" id="PS51733">
    <property type="entry name" value="BPL_LPL_CATALYTIC"/>
    <property type="match status" value="1"/>
</dbReference>
<feature type="domain" description="BPL/LPL catalytic" evidence="6">
    <location>
        <begin position="71"/>
        <end position="255"/>
    </location>
</feature>
<keyword evidence="4" id="KW-0808">Transferase</keyword>
<dbReference type="PROSITE" id="PS01313">
    <property type="entry name" value="LIPB"/>
    <property type="match status" value="1"/>
</dbReference>
<dbReference type="InterPro" id="IPR020605">
    <property type="entry name" value="Octanoyltransferase_CS"/>
</dbReference>
<dbReference type="InterPro" id="IPR000544">
    <property type="entry name" value="Octanoyltransferase"/>
</dbReference>
<evidence type="ECO:0000256" key="4">
    <source>
        <dbReference type="ARBA" id="ARBA00022679"/>
    </source>
</evidence>
<name>A0A7J7IGV0_9RHOD</name>
<comment type="pathway">
    <text evidence="1">Protein modification; protein lipoylation via endogenous pathway; protein N(6)-(lipoyl)lysine from octanoyl-[acyl-carrier-protein]: step 1/2.</text>
</comment>
<keyword evidence="5" id="KW-0012">Acyltransferase</keyword>
<dbReference type="InterPro" id="IPR045864">
    <property type="entry name" value="aa-tRNA-synth_II/BPL/LPL"/>
</dbReference>
<evidence type="ECO:0000259" key="6">
    <source>
        <dbReference type="PROSITE" id="PS51733"/>
    </source>
</evidence>
<gene>
    <name evidence="7" type="ORF">F1559_002568</name>
</gene>
<sequence>MSWSAECAFWRRMLQTFAVEAAVKSERRRCWFYDFGDRPVSYEPVRRWQLQLRAARGCQRGAARELYSPKRCLPDVLMLLTHVPVYTLGTAANAKDLRFALHESPCAVTRTERGGKVTYHGPGQVTGYAIMDLCKYRRDLRWYVSMLEEVVIRSLGEFGISGERLAGHHGVWVGGATRKIATIGVSASRWITCHGFALNVTRDVLEPFRRIVACGLDGDTMTCMHELVPDRQTCTVEKVRQKLATHFAQVFDVVLEPYKPELRSLSDAKCADEERQHPSARR</sequence>
<evidence type="ECO:0000256" key="2">
    <source>
        <dbReference type="ARBA" id="ARBA00007907"/>
    </source>
</evidence>
<dbReference type="CDD" id="cd16444">
    <property type="entry name" value="LipB"/>
    <property type="match status" value="1"/>
</dbReference>
<dbReference type="Proteomes" id="UP000530660">
    <property type="component" value="Unassembled WGS sequence"/>
</dbReference>
<dbReference type="EMBL" id="VWRR01000013">
    <property type="protein sequence ID" value="KAF6001737.1"/>
    <property type="molecule type" value="Genomic_DNA"/>
</dbReference>
<comment type="similarity">
    <text evidence="2">Belongs to the LipB family.</text>
</comment>